<dbReference type="Proteomes" id="UP000242715">
    <property type="component" value="Unassembled WGS sequence"/>
</dbReference>
<evidence type="ECO:0000256" key="1">
    <source>
        <dbReference type="ARBA" id="ARBA00000382"/>
    </source>
</evidence>
<organism evidence="10 11">
    <name type="scientific">Trifolium subterraneum</name>
    <name type="common">Subterranean clover</name>
    <dbReference type="NCBI Taxonomy" id="3900"/>
    <lineage>
        <taxon>Eukaryota</taxon>
        <taxon>Viridiplantae</taxon>
        <taxon>Streptophyta</taxon>
        <taxon>Embryophyta</taxon>
        <taxon>Tracheophyta</taxon>
        <taxon>Spermatophyta</taxon>
        <taxon>Magnoliopsida</taxon>
        <taxon>eudicotyledons</taxon>
        <taxon>Gunneridae</taxon>
        <taxon>Pentapetalae</taxon>
        <taxon>rosids</taxon>
        <taxon>fabids</taxon>
        <taxon>Fabales</taxon>
        <taxon>Fabaceae</taxon>
        <taxon>Papilionoideae</taxon>
        <taxon>50 kb inversion clade</taxon>
        <taxon>NPAAA clade</taxon>
        <taxon>Hologalegina</taxon>
        <taxon>IRL clade</taxon>
        <taxon>Trifolieae</taxon>
        <taxon>Trifolium</taxon>
    </lineage>
</organism>
<evidence type="ECO:0000313" key="11">
    <source>
        <dbReference type="Proteomes" id="UP000242715"/>
    </source>
</evidence>
<dbReference type="AlphaFoldDB" id="A0A2Z6LYN9"/>
<dbReference type="Gene3D" id="3.20.20.80">
    <property type="entry name" value="Glycosidases"/>
    <property type="match status" value="1"/>
</dbReference>
<comment type="catalytic activity">
    <reaction evidence="1">
        <text>Hydrolysis of (1-&gt;3)-beta-D-glucosidic linkages in (1-&gt;3)-beta-D-glucans.</text>
        <dbReference type="EC" id="3.2.1.39"/>
    </reaction>
</comment>
<evidence type="ECO:0000256" key="8">
    <source>
        <dbReference type="RuleBase" id="RU004335"/>
    </source>
</evidence>
<dbReference type="InterPro" id="IPR044965">
    <property type="entry name" value="Glyco_hydro_17_plant"/>
</dbReference>
<accession>A0A2Z6LYN9</accession>
<dbReference type="InterPro" id="IPR017853">
    <property type="entry name" value="GH"/>
</dbReference>
<evidence type="ECO:0000313" key="10">
    <source>
        <dbReference type="EMBL" id="GAU25134.1"/>
    </source>
</evidence>
<evidence type="ECO:0000256" key="7">
    <source>
        <dbReference type="ARBA" id="ARBA00033417"/>
    </source>
</evidence>
<dbReference type="Pfam" id="PF00332">
    <property type="entry name" value="Glyco_hydro_17"/>
    <property type="match status" value="1"/>
</dbReference>
<dbReference type="GO" id="GO:0042973">
    <property type="term" value="F:glucan endo-1,3-beta-D-glucosidase activity"/>
    <property type="evidence" value="ECO:0007669"/>
    <property type="project" value="UniProtKB-EC"/>
</dbReference>
<dbReference type="InterPro" id="IPR000490">
    <property type="entry name" value="Glyco_hydro_17"/>
</dbReference>
<dbReference type="PANTHER" id="PTHR32227">
    <property type="entry name" value="GLUCAN ENDO-1,3-BETA-GLUCOSIDASE BG1-RELATED-RELATED"/>
    <property type="match status" value="1"/>
</dbReference>
<dbReference type="EC" id="3.2.1.39" evidence="3"/>
<keyword evidence="11" id="KW-1185">Reference proteome</keyword>
<proteinExistence type="inferred from homology"/>
<evidence type="ECO:0000256" key="2">
    <source>
        <dbReference type="ARBA" id="ARBA00008773"/>
    </source>
</evidence>
<evidence type="ECO:0000256" key="3">
    <source>
        <dbReference type="ARBA" id="ARBA00012780"/>
    </source>
</evidence>
<gene>
    <name evidence="10" type="ORF">TSUD_363040</name>
</gene>
<dbReference type="PROSITE" id="PS00587">
    <property type="entry name" value="GLYCOSYL_HYDROL_F17"/>
    <property type="match status" value="1"/>
</dbReference>
<keyword evidence="5 9" id="KW-0326">Glycosidase</keyword>
<evidence type="ECO:0000256" key="6">
    <source>
        <dbReference type="ARBA" id="ARBA00033335"/>
    </source>
</evidence>
<protein>
    <recommendedName>
        <fullName evidence="3">glucan endo-1,3-beta-D-glucosidase</fullName>
        <ecNumber evidence="3">3.2.1.39</ecNumber>
    </recommendedName>
    <alternativeName>
        <fullName evidence="6">(1-&gt;3)-beta-glucan endohydrolase</fullName>
    </alternativeName>
    <alternativeName>
        <fullName evidence="7">Beta-1,3-endoglucanase</fullName>
    </alternativeName>
</protein>
<evidence type="ECO:0000256" key="5">
    <source>
        <dbReference type="ARBA" id="ARBA00023295"/>
    </source>
</evidence>
<dbReference type="EMBL" id="DF973305">
    <property type="protein sequence ID" value="GAU25134.1"/>
    <property type="molecule type" value="Genomic_DNA"/>
</dbReference>
<name>A0A2Z6LYN9_TRISU</name>
<evidence type="ECO:0000256" key="9">
    <source>
        <dbReference type="RuleBase" id="RU004336"/>
    </source>
</evidence>
<dbReference type="SUPFAM" id="SSF51445">
    <property type="entry name" value="(Trans)glycosidases"/>
    <property type="match status" value="1"/>
</dbReference>
<dbReference type="OrthoDB" id="1422818at2759"/>
<keyword evidence="4 9" id="KW-0378">Hydrolase</keyword>
<comment type="similarity">
    <text evidence="2 8">Belongs to the glycosyl hydrolase 17 family.</text>
</comment>
<evidence type="ECO:0000256" key="4">
    <source>
        <dbReference type="ARBA" id="ARBA00022801"/>
    </source>
</evidence>
<dbReference type="GO" id="GO:0005975">
    <property type="term" value="P:carbohydrate metabolic process"/>
    <property type="evidence" value="ECO:0007669"/>
    <property type="project" value="InterPro"/>
</dbReference>
<reference evidence="11" key="1">
    <citation type="journal article" date="2017" name="Front. Plant Sci.">
        <title>Climate Clever Clovers: New Paradigm to Reduce the Environmental Footprint of Ruminants by Breeding Low Methanogenic Forages Utilizing Haplotype Variation.</title>
        <authorList>
            <person name="Kaur P."/>
            <person name="Appels R."/>
            <person name="Bayer P.E."/>
            <person name="Keeble-Gagnere G."/>
            <person name="Wang J."/>
            <person name="Hirakawa H."/>
            <person name="Shirasawa K."/>
            <person name="Vercoe P."/>
            <person name="Stefanova K."/>
            <person name="Durmic Z."/>
            <person name="Nichols P."/>
            <person name="Revell C."/>
            <person name="Isobe S.N."/>
            <person name="Edwards D."/>
            <person name="Erskine W."/>
        </authorList>
    </citation>
    <scope>NUCLEOTIDE SEQUENCE [LARGE SCALE GENOMIC DNA]</scope>
    <source>
        <strain evidence="11">cv. Daliak</strain>
    </source>
</reference>
<sequence>MIIMQQQGNNNVGYQNLFDAQLDSVYAALEKARGSNVKIIVSETGWPSAGAGADSATIDNAATYNANLINHVKSGNGTPKRSGAIEAYLFAMFDENQKNGDPTEQHFGLFNPDKSPKYPINFN</sequence>